<reference evidence="1 2" key="1">
    <citation type="submission" date="2016-04" db="EMBL/GenBank/DDBJ databases">
        <title>Genome analyses suggest a sexual origin of heterokaryosis in a supposedly ancient asexual fungus.</title>
        <authorList>
            <person name="Ropars J."/>
            <person name="Sedzielewska K."/>
            <person name="Noel J."/>
            <person name="Charron P."/>
            <person name="Farinelli L."/>
            <person name="Marton T."/>
            <person name="Kruger M."/>
            <person name="Pelin A."/>
            <person name="Brachmann A."/>
            <person name="Corradi N."/>
        </authorList>
    </citation>
    <scope>NUCLEOTIDE SEQUENCE [LARGE SCALE GENOMIC DNA]</scope>
    <source>
        <strain evidence="1 2">C2</strain>
    </source>
</reference>
<dbReference type="AlphaFoldDB" id="A0A2N1MPY7"/>
<gene>
    <name evidence="1" type="ORF">RhiirC2_869633</name>
</gene>
<comment type="caution">
    <text evidence="1">The sequence shown here is derived from an EMBL/GenBank/DDBJ whole genome shotgun (WGS) entry which is preliminary data.</text>
</comment>
<dbReference type="Proteomes" id="UP000233469">
    <property type="component" value="Unassembled WGS sequence"/>
</dbReference>
<reference evidence="1 2" key="2">
    <citation type="submission" date="2017-10" db="EMBL/GenBank/DDBJ databases">
        <title>Extensive intraspecific genome diversity in a model arbuscular mycorrhizal fungus.</title>
        <authorList>
            <person name="Chen E.C.H."/>
            <person name="Morin E."/>
            <person name="Baudet D."/>
            <person name="Noel J."/>
            <person name="Ndikumana S."/>
            <person name="Charron P."/>
            <person name="St-Onge C."/>
            <person name="Giorgi J."/>
            <person name="Grigoriev I.V."/>
            <person name="Roux C."/>
            <person name="Martin F.M."/>
            <person name="Corradi N."/>
        </authorList>
    </citation>
    <scope>NUCLEOTIDE SEQUENCE [LARGE SCALE GENOMIC DNA]</scope>
    <source>
        <strain evidence="1 2">C2</strain>
    </source>
</reference>
<name>A0A2N1MPY7_9GLOM</name>
<dbReference type="EMBL" id="LLXL01001591">
    <property type="protein sequence ID" value="PKK63707.1"/>
    <property type="molecule type" value="Genomic_DNA"/>
</dbReference>
<proteinExistence type="predicted"/>
<protein>
    <submittedName>
        <fullName evidence="1">Uncharacterized protein</fullName>
    </submittedName>
</protein>
<sequence>MITCELIVGTKYFITRRGKNIGSVATNKNSTNSAFDNHLYAISPSKKEVDAERGKARYSQASWATNTREEANITNSSSSVMMILSGIVKYRSQMKYYCIQKLRILQVYFQLDWKGMDAERDERLLHPELKEYFRKVFGITGVHPVFVDHSELVVLMLDDRSGGTKWNMAWIIWGEVWRKVLRITFIIRRSS</sequence>
<evidence type="ECO:0000313" key="1">
    <source>
        <dbReference type="EMBL" id="PKK63707.1"/>
    </source>
</evidence>
<accession>A0A2N1MPY7</accession>
<evidence type="ECO:0000313" key="2">
    <source>
        <dbReference type="Proteomes" id="UP000233469"/>
    </source>
</evidence>
<organism evidence="1 2">
    <name type="scientific">Rhizophagus irregularis</name>
    <dbReference type="NCBI Taxonomy" id="588596"/>
    <lineage>
        <taxon>Eukaryota</taxon>
        <taxon>Fungi</taxon>
        <taxon>Fungi incertae sedis</taxon>
        <taxon>Mucoromycota</taxon>
        <taxon>Glomeromycotina</taxon>
        <taxon>Glomeromycetes</taxon>
        <taxon>Glomerales</taxon>
        <taxon>Glomeraceae</taxon>
        <taxon>Rhizophagus</taxon>
    </lineage>
</organism>